<dbReference type="Pfam" id="PF02687">
    <property type="entry name" value="FtsX"/>
    <property type="match status" value="1"/>
</dbReference>
<organism evidence="15 16">
    <name type="scientific">Lachnobacterium bovis DSM 14045</name>
    <dbReference type="NCBI Taxonomy" id="1122142"/>
    <lineage>
        <taxon>Bacteria</taxon>
        <taxon>Bacillati</taxon>
        <taxon>Bacillota</taxon>
        <taxon>Clostridia</taxon>
        <taxon>Lachnospirales</taxon>
        <taxon>Lachnospiraceae</taxon>
        <taxon>Lachnobacterium</taxon>
    </lineage>
</organism>
<dbReference type="PANTHER" id="PTHR47755">
    <property type="entry name" value="CELL DIVISION PROTEIN FTSX"/>
    <property type="match status" value="1"/>
</dbReference>
<evidence type="ECO:0000256" key="1">
    <source>
        <dbReference type="ARBA" id="ARBA00004651"/>
    </source>
</evidence>
<dbReference type="EMBL" id="FNPG01000010">
    <property type="protein sequence ID" value="SDY20433.1"/>
    <property type="molecule type" value="Genomic_DNA"/>
</dbReference>
<dbReference type="GO" id="GO:0005886">
    <property type="term" value="C:plasma membrane"/>
    <property type="evidence" value="ECO:0007669"/>
    <property type="project" value="UniProtKB-SubCell"/>
</dbReference>
<sequence>MKISSTLYSIQQGIKNIWRNKMFSLASIATMSACIFLFGLFYIIVNNFNGMVQDAEENVAITVFFNEGTSKKQIDEIGKKIKKRSEVAKCDYVSKEQAAKDFGKKMDIKQETNSKQDDKKDPKKATNQQNSVSVHNTKDQSQQKATEKKEELPKNSSEIISDALKDSAHYEVYLNDVSMQKSLVKYVKGLDGVRKVNHSKEIAKTLTAFNKLIGYISAGIIIILLGVAVFLISNTVTVGISVRREEIAIMRLIGATDFLIRAPFIVEGIIIGLVGAILPLILLYTLYGKIIDYIRVRFSVINNIVSFIPVGDVFRTLVPVAVLLGVGIGLFGSMITIRKHLRV</sequence>
<dbReference type="InterPro" id="IPR003838">
    <property type="entry name" value="ABC3_permease_C"/>
</dbReference>
<evidence type="ECO:0000256" key="2">
    <source>
        <dbReference type="ARBA" id="ARBA00007379"/>
    </source>
</evidence>
<evidence type="ECO:0000256" key="8">
    <source>
        <dbReference type="ARBA" id="ARBA00023136"/>
    </source>
</evidence>
<evidence type="ECO:0000256" key="3">
    <source>
        <dbReference type="ARBA" id="ARBA00021907"/>
    </source>
</evidence>
<evidence type="ECO:0000313" key="16">
    <source>
        <dbReference type="Proteomes" id="UP000183918"/>
    </source>
</evidence>
<keyword evidence="4 10" id="KW-1003">Cell membrane</keyword>
<dbReference type="PROSITE" id="PS51257">
    <property type="entry name" value="PROKAR_LIPOPROTEIN"/>
    <property type="match status" value="1"/>
</dbReference>
<evidence type="ECO:0000256" key="12">
    <source>
        <dbReference type="SAM" id="Phobius"/>
    </source>
</evidence>
<dbReference type="RefSeq" id="WP_074716705.1">
    <property type="nucleotide sequence ID" value="NZ_FNPG01000010.1"/>
</dbReference>
<keyword evidence="16" id="KW-1185">Reference proteome</keyword>
<evidence type="ECO:0000259" key="14">
    <source>
        <dbReference type="Pfam" id="PF18075"/>
    </source>
</evidence>
<gene>
    <name evidence="15" type="ORF">SAMN02910414_01003</name>
</gene>
<feature type="compositionally biased region" description="Basic and acidic residues" evidence="11">
    <location>
        <begin position="104"/>
        <end position="124"/>
    </location>
</feature>
<feature type="compositionally biased region" description="Polar residues" evidence="11">
    <location>
        <begin position="125"/>
        <end position="144"/>
    </location>
</feature>
<keyword evidence="8 10" id="KW-0472">Membrane</keyword>
<dbReference type="Gene3D" id="3.30.70.3040">
    <property type="match status" value="1"/>
</dbReference>
<comment type="similarity">
    <text evidence="2 10">Belongs to the ABC-4 integral membrane protein family. FtsX subfamily.</text>
</comment>
<feature type="transmembrane region" description="Helical" evidence="12">
    <location>
        <begin position="317"/>
        <end position="337"/>
    </location>
</feature>
<evidence type="ECO:0000256" key="4">
    <source>
        <dbReference type="ARBA" id="ARBA00022475"/>
    </source>
</evidence>
<comment type="subcellular location">
    <subcellularLocation>
        <location evidence="1">Cell membrane</location>
        <topology evidence="1">Multi-pass membrane protein</topology>
    </subcellularLocation>
</comment>
<evidence type="ECO:0000313" key="15">
    <source>
        <dbReference type="EMBL" id="SDY20433.1"/>
    </source>
</evidence>
<evidence type="ECO:0000256" key="5">
    <source>
        <dbReference type="ARBA" id="ARBA00022618"/>
    </source>
</evidence>
<proteinExistence type="inferred from homology"/>
<comment type="function">
    <text evidence="10">Part of the ABC transporter FtsEX involved in asymmetric cellular division facilitating the initiation of sporulation.</text>
</comment>
<feature type="region of interest" description="Disordered" evidence="11">
    <location>
        <begin position="104"/>
        <end position="154"/>
    </location>
</feature>
<dbReference type="AlphaFoldDB" id="A0A1H3HY68"/>
<keyword evidence="9 10" id="KW-0131">Cell cycle</keyword>
<accession>A0A1H3HY68</accession>
<evidence type="ECO:0000256" key="9">
    <source>
        <dbReference type="ARBA" id="ARBA00023306"/>
    </source>
</evidence>
<feature type="domain" description="FtsX extracellular" evidence="14">
    <location>
        <begin position="59"/>
        <end position="111"/>
    </location>
</feature>
<keyword evidence="5 10" id="KW-0132">Cell division</keyword>
<feature type="transmembrane region" description="Helical" evidence="12">
    <location>
        <begin position="212"/>
        <end position="232"/>
    </location>
</feature>
<evidence type="ECO:0000256" key="11">
    <source>
        <dbReference type="SAM" id="MobiDB-lite"/>
    </source>
</evidence>
<evidence type="ECO:0000259" key="13">
    <source>
        <dbReference type="Pfam" id="PF02687"/>
    </source>
</evidence>
<feature type="domain" description="ABC3 transporter permease C-terminal" evidence="13">
    <location>
        <begin position="220"/>
        <end position="339"/>
    </location>
</feature>
<evidence type="ECO:0000256" key="7">
    <source>
        <dbReference type="ARBA" id="ARBA00022989"/>
    </source>
</evidence>
<keyword evidence="7 12" id="KW-1133">Transmembrane helix</keyword>
<evidence type="ECO:0000256" key="6">
    <source>
        <dbReference type="ARBA" id="ARBA00022692"/>
    </source>
</evidence>
<dbReference type="InterPro" id="IPR040690">
    <property type="entry name" value="FtsX_ECD"/>
</dbReference>
<keyword evidence="6 12" id="KW-0812">Transmembrane</keyword>
<feature type="transmembrane region" description="Helical" evidence="12">
    <location>
        <begin position="22"/>
        <end position="45"/>
    </location>
</feature>
<dbReference type="GO" id="GO:0051301">
    <property type="term" value="P:cell division"/>
    <property type="evidence" value="ECO:0007669"/>
    <property type="project" value="UniProtKB-KW"/>
</dbReference>
<name>A0A1H3HY68_9FIRM</name>
<reference evidence="15 16" key="1">
    <citation type="submission" date="2016-10" db="EMBL/GenBank/DDBJ databases">
        <authorList>
            <person name="de Groot N.N."/>
        </authorList>
    </citation>
    <scope>NUCLEOTIDE SEQUENCE [LARGE SCALE GENOMIC DNA]</scope>
    <source>
        <strain evidence="15 16">DSM 14045</strain>
    </source>
</reference>
<dbReference type="PANTHER" id="PTHR47755:SF1">
    <property type="entry name" value="CELL DIVISION PROTEIN FTSX"/>
    <property type="match status" value="1"/>
</dbReference>
<dbReference type="STRING" id="1122142.SAMN02910414_01003"/>
<dbReference type="Pfam" id="PF18075">
    <property type="entry name" value="FtsX_ECD"/>
    <property type="match status" value="1"/>
</dbReference>
<dbReference type="Proteomes" id="UP000183918">
    <property type="component" value="Unassembled WGS sequence"/>
</dbReference>
<dbReference type="PIRSF" id="PIRSF003097">
    <property type="entry name" value="FtsX"/>
    <property type="match status" value="1"/>
</dbReference>
<evidence type="ECO:0000256" key="10">
    <source>
        <dbReference type="PIRNR" id="PIRNR003097"/>
    </source>
</evidence>
<dbReference type="InterPro" id="IPR004513">
    <property type="entry name" value="FtsX"/>
</dbReference>
<protein>
    <recommendedName>
        <fullName evidence="3 10">Cell division protein FtsX</fullName>
    </recommendedName>
</protein>
<feature type="transmembrane region" description="Helical" evidence="12">
    <location>
        <begin position="264"/>
        <end position="287"/>
    </location>
</feature>